<evidence type="ECO:0000313" key="1">
    <source>
        <dbReference type="EMBL" id="ETO14353.1"/>
    </source>
</evidence>
<proteinExistence type="predicted"/>
<gene>
    <name evidence="1" type="ORF">RFI_23013</name>
</gene>
<organism evidence="1 2">
    <name type="scientific">Reticulomyxa filosa</name>
    <dbReference type="NCBI Taxonomy" id="46433"/>
    <lineage>
        <taxon>Eukaryota</taxon>
        <taxon>Sar</taxon>
        <taxon>Rhizaria</taxon>
        <taxon>Retaria</taxon>
        <taxon>Foraminifera</taxon>
        <taxon>Monothalamids</taxon>
        <taxon>Reticulomyxidae</taxon>
        <taxon>Reticulomyxa</taxon>
    </lineage>
</organism>
<protein>
    <recommendedName>
        <fullName evidence="3">Coatomer subunit zeta</fullName>
    </recommendedName>
</protein>
<keyword evidence="2" id="KW-1185">Reference proteome</keyword>
<dbReference type="AlphaFoldDB" id="X6MK16"/>
<accession>X6MK16</accession>
<dbReference type="Gene3D" id="3.30.450.60">
    <property type="match status" value="1"/>
</dbReference>
<evidence type="ECO:0000313" key="2">
    <source>
        <dbReference type="Proteomes" id="UP000023152"/>
    </source>
</evidence>
<dbReference type="EMBL" id="ASPP01020079">
    <property type="protein sequence ID" value="ETO14353.1"/>
    <property type="molecule type" value="Genomic_DNA"/>
</dbReference>
<sequence length="128" mass="14737">MKTINDAINTKKTYKYKIRTTICRIGSSSRSNSDSRRKRKPFVRKILLQTGRFEGKESQTKFETGILNKINRSQAKNETDVMLYNDHLVLFKSFQTVRLLLIASPTANELIMDEVLKGLEDALNALLR</sequence>
<evidence type="ECO:0008006" key="3">
    <source>
        <dbReference type="Google" id="ProtNLM"/>
    </source>
</evidence>
<dbReference type="OrthoDB" id="10249988at2759"/>
<reference evidence="1 2" key="1">
    <citation type="journal article" date="2013" name="Curr. Biol.">
        <title>The Genome of the Foraminiferan Reticulomyxa filosa.</title>
        <authorList>
            <person name="Glockner G."/>
            <person name="Hulsmann N."/>
            <person name="Schleicher M."/>
            <person name="Noegel A.A."/>
            <person name="Eichinger L."/>
            <person name="Gallinger C."/>
            <person name="Pawlowski J."/>
            <person name="Sierra R."/>
            <person name="Euteneuer U."/>
            <person name="Pillet L."/>
            <person name="Moustafa A."/>
            <person name="Platzer M."/>
            <person name="Groth M."/>
            <person name="Szafranski K."/>
            <person name="Schliwa M."/>
        </authorList>
    </citation>
    <scope>NUCLEOTIDE SEQUENCE [LARGE SCALE GENOMIC DNA]</scope>
</reference>
<dbReference type="Proteomes" id="UP000023152">
    <property type="component" value="Unassembled WGS sequence"/>
</dbReference>
<name>X6MK16_RETFI</name>
<comment type="caution">
    <text evidence="1">The sequence shown here is derived from an EMBL/GenBank/DDBJ whole genome shotgun (WGS) entry which is preliminary data.</text>
</comment>